<dbReference type="Pfam" id="PF00023">
    <property type="entry name" value="Ank"/>
    <property type="match status" value="1"/>
</dbReference>
<dbReference type="Proteomes" id="UP001175261">
    <property type="component" value="Unassembled WGS sequence"/>
</dbReference>
<dbReference type="PROSITE" id="PS50088">
    <property type="entry name" value="ANK_REPEAT"/>
    <property type="match status" value="7"/>
</dbReference>
<protein>
    <submittedName>
        <fullName evidence="7">Uncharacterized protein</fullName>
    </submittedName>
</protein>
<dbReference type="Gene3D" id="1.25.40.20">
    <property type="entry name" value="Ankyrin repeat-containing domain"/>
    <property type="match status" value="5"/>
</dbReference>
<dbReference type="PANTHER" id="PTHR24198:SF165">
    <property type="entry name" value="ANKYRIN REPEAT-CONTAINING PROTEIN-RELATED"/>
    <property type="match status" value="1"/>
</dbReference>
<feature type="repeat" description="ANK" evidence="3">
    <location>
        <begin position="1045"/>
        <end position="1077"/>
    </location>
</feature>
<evidence type="ECO:0000313" key="8">
    <source>
        <dbReference type="Proteomes" id="UP001175261"/>
    </source>
</evidence>
<feature type="repeat" description="ANK" evidence="3">
    <location>
        <begin position="643"/>
        <end position="675"/>
    </location>
</feature>
<evidence type="ECO:0000256" key="2">
    <source>
        <dbReference type="ARBA" id="ARBA00023043"/>
    </source>
</evidence>
<feature type="repeat" description="ANK" evidence="3">
    <location>
        <begin position="814"/>
        <end position="848"/>
    </location>
</feature>
<sequence>MADKAQGPANSAANIFARDHANVQVGNNDFSKTFHGGVHNHTTPTHITRETILRDLASHSYRERKDINPSRVPHTCEWFLSHQRYKQWRKHPLSSMLRVSADPGCGKSVLAKYLVDEELAATEATTTCYFFFKDGLGDQSSATMALRCILHQLLSLREDLFSDAVLKRFQSTSYLMTSTLELWDVLVSISADPAAGEIILIFDAFDECSREGRAELEKVLCQFYGKEDSEHKLKVLLTSRPHEVVTRGFRGMELSNLPVLHLAGEDEDEVRLIAKEIDLVIAARVQELAIRLELSPGDAEHLRKRLSAFNNRTYLWVYLTLNVIENADRTDRDGISNIIANLPGSVQDAYEKILQRSSDPIKARKLLEIMMAATRPLSLMEMAEALELEEHHKGHSDLKVVMEPKVQRHLRDLCGLFIIVINSEVFFLHQTAREFLTHPESRVRDVGPGKKTSGPIPGREGDNPDRTTWARTISMSVAHCTLGRLCVSYLLLQDFTDAVPQVILEARFAFLRYASMNWFAHCRQANFEKVPTESLLRLCGKSGAAPAVRLWTAHQEESRIDFYTVSPLMVASYFGVTPAAQKVLAAQPDEAKAVHAQTGRSALSFASEQGFGDIVELLLKCLRVKLRKAFGLSNRHVDNVDRSGQTPLSFAALNGHASVARALLAAGARPNFRDSSSGTPMSYGLCSENEDMVRLMLGEGANTNLLDDNLREILFHAILGGQDRITSRIIGTKRLQASSPFYMGRLSPSNIKQAALFDEITWLKIPDTHGNSPTVNFVPRTIAQVAVCVTSWTALRAFDEIGEPVNVRHHSSVDGTTLLHWAAAYSPAPGGMVAELLSRGAAIDAEDSIAAYTPLHWALWAKNNGNAELLLSRGADPYKVNSHGRSALQMGYWPHVVTVMLGSGVTIPGLQDLEAGEVSRIKEFAQGDTHDKIELRSFEDIWRPAPDVEPSGRGSLQSAASASLSTFRNWHTAFLTRPNFGLARLIAAVACLRGQADVLRSLCRVGLDLRFADGSGRTLLHDLANTTCGRILLGHGLDPDITDVQGRTALHAAFLDARGDMAALLLKHAAYPGIQDSRGITALHEAILQCESSLVISQTGAQMKRAIDYYSIIRTILYKWSTVRGSDRYLSQRIDVNAKDAQGRTALHMAAERGLVLVVEYLLEADADVSRRDLKGNTPLHYALGNGHQDVGDVLMEAAADWTALNDAGEPPQLNGVGFGRSGRFRVGKRVDGPRGS</sequence>
<dbReference type="SUPFAM" id="SSF52540">
    <property type="entry name" value="P-loop containing nucleoside triphosphate hydrolases"/>
    <property type="match status" value="1"/>
</dbReference>
<keyword evidence="1" id="KW-0677">Repeat</keyword>
<organism evidence="7 8">
    <name type="scientific">Sarocladium strictum</name>
    <name type="common">Black bundle disease fungus</name>
    <name type="synonym">Acremonium strictum</name>
    <dbReference type="NCBI Taxonomy" id="5046"/>
    <lineage>
        <taxon>Eukaryota</taxon>
        <taxon>Fungi</taxon>
        <taxon>Dikarya</taxon>
        <taxon>Ascomycota</taxon>
        <taxon>Pezizomycotina</taxon>
        <taxon>Sordariomycetes</taxon>
        <taxon>Hypocreomycetidae</taxon>
        <taxon>Hypocreales</taxon>
        <taxon>Sarocladiaceae</taxon>
        <taxon>Sarocladium</taxon>
    </lineage>
</organism>
<keyword evidence="2 3" id="KW-0040">ANK repeat</keyword>
<dbReference type="PRINTS" id="PR01415">
    <property type="entry name" value="ANKYRIN"/>
</dbReference>
<gene>
    <name evidence="7" type="ORF">NLU13_8605</name>
</gene>
<dbReference type="InterPro" id="IPR027417">
    <property type="entry name" value="P-loop_NTPase"/>
</dbReference>
<reference evidence="7" key="1">
    <citation type="submission" date="2022-10" db="EMBL/GenBank/DDBJ databases">
        <title>Determination and structural analysis of whole genome sequence of Sarocladium strictum F4-1.</title>
        <authorList>
            <person name="Hu L."/>
            <person name="Jiang Y."/>
        </authorList>
    </citation>
    <scope>NUCLEOTIDE SEQUENCE</scope>
    <source>
        <strain evidence="7">F4-1</strain>
    </source>
</reference>
<dbReference type="Pfam" id="PF22939">
    <property type="entry name" value="WHD_GPIID"/>
    <property type="match status" value="1"/>
</dbReference>
<feature type="domain" description="GPI inositol-deacylase winged helix" evidence="5">
    <location>
        <begin position="352"/>
        <end position="438"/>
    </location>
</feature>
<feature type="repeat" description="ANK" evidence="3">
    <location>
        <begin position="676"/>
        <end position="708"/>
    </location>
</feature>
<dbReference type="PROSITE" id="PS50297">
    <property type="entry name" value="ANK_REP_REGION"/>
    <property type="match status" value="4"/>
</dbReference>
<evidence type="ECO:0000313" key="7">
    <source>
        <dbReference type="EMBL" id="KAK0384519.1"/>
    </source>
</evidence>
<evidence type="ECO:0000259" key="6">
    <source>
        <dbReference type="Pfam" id="PF24883"/>
    </source>
</evidence>
<feature type="repeat" description="ANK" evidence="3">
    <location>
        <begin position="1142"/>
        <end position="1174"/>
    </location>
</feature>
<evidence type="ECO:0000259" key="5">
    <source>
        <dbReference type="Pfam" id="PF22939"/>
    </source>
</evidence>
<feature type="repeat" description="ANK" evidence="3">
    <location>
        <begin position="1175"/>
        <end position="1207"/>
    </location>
</feature>
<feature type="domain" description="Nephrocystin 3-like N-terminal" evidence="6">
    <location>
        <begin position="75"/>
        <end position="240"/>
    </location>
</feature>
<dbReference type="AlphaFoldDB" id="A0AA39GDH8"/>
<dbReference type="PANTHER" id="PTHR24198">
    <property type="entry name" value="ANKYRIN REPEAT AND PROTEIN KINASE DOMAIN-CONTAINING PROTEIN"/>
    <property type="match status" value="1"/>
</dbReference>
<evidence type="ECO:0000256" key="1">
    <source>
        <dbReference type="ARBA" id="ARBA00022737"/>
    </source>
</evidence>
<dbReference type="EMBL" id="JAPDFR010000008">
    <property type="protein sequence ID" value="KAK0384519.1"/>
    <property type="molecule type" value="Genomic_DNA"/>
</dbReference>
<dbReference type="Gene3D" id="3.40.50.300">
    <property type="entry name" value="P-loop containing nucleotide triphosphate hydrolases"/>
    <property type="match status" value="1"/>
</dbReference>
<dbReference type="Pfam" id="PF24883">
    <property type="entry name" value="NPHP3_N"/>
    <property type="match status" value="1"/>
</dbReference>
<name>A0AA39GDH8_SARSR</name>
<dbReference type="InterPro" id="IPR054471">
    <property type="entry name" value="GPIID_WHD"/>
</dbReference>
<comment type="caution">
    <text evidence="7">The sequence shown here is derived from an EMBL/GenBank/DDBJ whole genome shotgun (WGS) entry which is preliminary data.</text>
</comment>
<evidence type="ECO:0000256" key="4">
    <source>
        <dbReference type="SAM" id="MobiDB-lite"/>
    </source>
</evidence>
<accession>A0AA39GDH8</accession>
<evidence type="ECO:0000256" key="3">
    <source>
        <dbReference type="PROSITE-ProRule" id="PRU00023"/>
    </source>
</evidence>
<feature type="repeat" description="ANK" evidence="3">
    <location>
        <begin position="850"/>
        <end position="882"/>
    </location>
</feature>
<dbReference type="SUPFAM" id="SSF48403">
    <property type="entry name" value="Ankyrin repeat"/>
    <property type="match status" value="2"/>
</dbReference>
<dbReference type="InterPro" id="IPR056884">
    <property type="entry name" value="NPHP3-like_N"/>
</dbReference>
<keyword evidence="8" id="KW-1185">Reference proteome</keyword>
<dbReference type="SMART" id="SM00248">
    <property type="entry name" value="ANK"/>
    <property type="match status" value="10"/>
</dbReference>
<feature type="region of interest" description="Disordered" evidence="4">
    <location>
        <begin position="442"/>
        <end position="465"/>
    </location>
</feature>
<dbReference type="InterPro" id="IPR036770">
    <property type="entry name" value="Ankyrin_rpt-contain_sf"/>
</dbReference>
<dbReference type="InterPro" id="IPR002110">
    <property type="entry name" value="Ankyrin_rpt"/>
</dbReference>
<dbReference type="Pfam" id="PF12796">
    <property type="entry name" value="Ank_2"/>
    <property type="match status" value="2"/>
</dbReference>
<proteinExistence type="predicted"/>